<dbReference type="RefSeq" id="WP_147056536.1">
    <property type="nucleotide sequence ID" value="NZ_CP042437.1"/>
</dbReference>
<keyword evidence="2" id="KW-0255">Endonuclease</keyword>
<sequence length="137" mass="15993">MPRKIIPYNPNLKDLARKLRNDSTLGEVLLWNEIKGRGFGYDFHRQKPLLNYIVDFYCSELNLVIEVDGHYHNHEEKVEVDILRDQELAKYDLTVIRFTEQEVRKDIANVLRTIESYVAEHTPPPSQEGNRTGPALC</sequence>
<dbReference type="InterPro" id="IPR011335">
    <property type="entry name" value="Restrct_endonuc-II-like"/>
</dbReference>
<keyword evidence="3" id="KW-1185">Reference proteome</keyword>
<dbReference type="GO" id="GO:0004519">
    <property type="term" value="F:endonuclease activity"/>
    <property type="evidence" value="ECO:0007669"/>
    <property type="project" value="UniProtKB-KW"/>
</dbReference>
<accession>A0A5B8W276</accession>
<dbReference type="AlphaFoldDB" id="A0A5B8W276"/>
<evidence type="ECO:0000313" key="2">
    <source>
        <dbReference type="EMBL" id="QEC78160.1"/>
    </source>
</evidence>
<name>A0A5B8W276_9SPHI</name>
<gene>
    <name evidence="2" type="ORF">FSB76_20285</name>
</gene>
<dbReference type="InterPro" id="IPR007569">
    <property type="entry name" value="DUF559"/>
</dbReference>
<dbReference type="KEGG" id="mgk:FSB76_20285"/>
<dbReference type="Proteomes" id="UP000321362">
    <property type="component" value="Chromosome"/>
</dbReference>
<dbReference type="OrthoDB" id="9798754at2"/>
<dbReference type="EMBL" id="CP042437">
    <property type="protein sequence ID" value="QEC78160.1"/>
    <property type="molecule type" value="Genomic_DNA"/>
</dbReference>
<protein>
    <submittedName>
        <fullName evidence="2">Endonuclease domain-containing protein</fullName>
    </submittedName>
</protein>
<reference evidence="2 3" key="1">
    <citation type="journal article" date="2013" name="J. Microbiol.">
        <title>Mucilaginibacter ginsenosidivorax sp. nov., with ginsenoside converting activity isolated from sediment.</title>
        <authorList>
            <person name="Kim J.K."/>
            <person name="Choi T.E."/>
            <person name="Liu Q.M."/>
            <person name="Park H.Y."/>
            <person name="Yi T.H."/>
            <person name="Yoon M.H."/>
            <person name="Kim S.C."/>
            <person name="Im W.T."/>
        </authorList>
    </citation>
    <scope>NUCLEOTIDE SEQUENCE [LARGE SCALE GENOMIC DNA]</scope>
    <source>
        <strain evidence="2 3">KHI28</strain>
    </source>
</reference>
<dbReference type="Gene3D" id="3.40.960.10">
    <property type="entry name" value="VSR Endonuclease"/>
    <property type="match status" value="1"/>
</dbReference>
<dbReference type="Pfam" id="PF04480">
    <property type="entry name" value="DUF559"/>
    <property type="match status" value="1"/>
</dbReference>
<dbReference type="SUPFAM" id="SSF52980">
    <property type="entry name" value="Restriction endonuclease-like"/>
    <property type="match status" value="1"/>
</dbReference>
<keyword evidence="2" id="KW-0540">Nuclease</keyword>
<feature type="domain" description="DUF559" evidence="1">
    <location>
        <begin position="12"/>
        <end position="116"/>
    </location>
</feature>
<dbReference type="InterPro" id="IPR047216">
    <property type="entry name" value="Endonuclease_DUF559_bact"/>
</dbReference>
<organism evidence="2 3">
    <name type="scientific">Mucilaginibacter ginsenosidivorax</name>
    <dbReference type="NCBI Taxonomy" id="862126"/>
    <lineage>
        <taxon>Bacteria</taxon>
        <taxon>Pseudomonadati</taxon>
        <taxon>Bacteroidota</taxon>
        <taxon>Sphingobacteriia</taxon>
        <taxon>Sphingobacteriales</taxon>
        <taxon>Sphingobacteriaceae</taxon>
        <taxon>Mucilaginibacter</taxon>
    </lineage>
</organism>
<evidence type="ECO:0000313" key="3">
    <source>
        <dbReference type="Proteomes" id="UP000321362"/>
    </source>
</evidence>
<dbReference type="PANTHER" id="PTHR38590:SF1">
    <property type="entry name" value="BLL0828 PROTEIN"/>
    <property type="match status" value="1"/>
</dbReference>
<evidence type="ECO:0000259" key="1">
    <source>
        <dbReference type="Pfam" id="PF04480"/>
    </source>
</evidence>
<keyword evidence="2" id="KW-0378">Hydrolase</keyword>
<dbReference type="CDD" id="cd01038">
    <property type="entry name" value="Endonuclease_DUF559"/>
    <property type="match status" value="1"/>
</dbReference>
<proteinExistence type="predicted"/>
<dbReference type="PANTHER" id="PTHR38590">
    <property type="entry name" value="BLL0828 PROTEIN"/>
    <property type="match status" value="1"/>
</dbReference>